<dbReference type="EMBL" id="JBHSAF010000014">
    <property type="protein sequence ID" value="MFC3914452.1"/>
    <property type="molecule type" value="Genomic_DNA"/>
</dbReference>
<dbReference type="SUPFAM" id="SSF53474">
    <property type="entry name" value="alpha/beta-Hydrolases"/>
    <property type="match status" value="1"/>
</dbReference>
<dbReference type="PRINTS" id="PR00412">
    <property type="entry name" value="EPOXHYDRLASE"/>
</dbReference>
<dbReference type="RefSeq" id="WP_377153336.1">
    <property type="nucleotide sequence ID" value="NZ_JBHSAF010000014.1"/>
</dbReference>
<organism evidence="3 4">
    <name type="scientific">Pseudaeromonas sharmana</name>
    <dbReference type="NCBI Taxonomy" id="328412"/>
    <lineage>
        <taxon>Bacteria</taxon>
        <taxon>Pseudomonadati</taxon>
        <taxon>Pseudomonadota</taxon>
        <taxon>Gammaproteobacteria</taxon>
        <taxon>Aeromonadales</taxon>
        <taxon>Aeromonadaceae</taxon>
        <taxon>Pseudaeromonas</taxon>
    </lineage>
</organism>
<keyword evidence="4" id="KW-1185">Reference proteome</keyword>
<evidence type="ECO:0000313" key="4">
    <source>
        <dbReference type="Proteomes" id="UP001595692"/>
    </source>
</evidence>
<dbReference type="PANTHER" id="PTHR46118:SF4">
    <property type="entry name" value="PROTEIN ABHD11"/>
    <property type="match status" value="1"/>
</dbReference>
<comment type="caution">
    <text evidence="3">The sequence shown here is derived from an EMBL/GenBank/DDBJ whole genome shotgun (WGS) entry which is preliminary data.</text>
</comment>
<dbReference type="Proteomes" id="UP001595692">
    <property type="component" value="Unassembled WGS sequence"/>
</dbReference>
<dbReference type="InterPro" id="IPR029058">
    <property type="entry name" value="AB_hydrolase_fold"/>
</dbReference>
<proteinExistence type="predicted"/>
<dbReference type="PANTHER" id="PTHR46118">
    <property type="entry name" value="PROTEIN ABHD11"/>
    <property type="match status" value="1"/>
</dbReference>
<dbReference type="Pfam" id="PF00561">
    <property type="entry name" value="Abhydrolase_1"/>
    <property type="match status" value="1"/>
</dbReference>
<dbReference type="PRINTS" id="PR00111">
    <property type="entry name" value="ABHYDROLASE"/>
</dbReference>
<dbReference type="InterPro" id="IPR000073">
    <property type="entry name" value="AB_hydrolase_1"/>
</dbReference>
<evidence type="ECO:0000256" key="1">
    <source>
        <dbReference type="ARBA" id="ARBA00022801"/>
    </source>
</evidence>
<keyword evidence="1 3" id="KW-0378">Hydrolase</keyword>
<evidence type="ECO:0000313" key="3">
    <source>
        <dbReference type="EMBL" id="MFC3914452.1"/>
    </source>
</evidence>
<feature type="domain" description="AB hydrolase-1" evidence="2">
    <location>
        <begin position="13"/>
        <end position="239"/>
    </location>
</feature>
<dbReference type="Gene3D" id="3.40.50.1820">
    <property type="entry name" value="alpha/beta hydrolase"/>
    <property type="match status" value="1"/>
</dbReference>
<evidence type="ECO:0000259" key="2">
    <source>
        <dbReference type="Pfam" id="PF00561"/>
    </source>
</evidence>
<name>A0ABV8CQL3_9GAMM</name>
<accession>A0ABV8CQL3</accession>
<sequence>MLHYRESGVRTAPAIVLLHGLFGDKDNLGQLARRLEAEYRVVAIDLPNHGQSPWQDDVSWSSQRQQLAATLMQLSLPPCHLLGHSLGGKLAMQYALLSPQQVQSLTVVDIAPVTYRQQRHQAVFSALAAVATARPSNRGEAEQLMSPYLEDPAVRQFLLKSFVPHTGWRFNLAGLQHGYDTLMAWPEESGSFPGPTLFIKGGQSDYLLAEHQASIMRLFPAARAKIIADAGHWLHAEKPQLFQKLVVDFLSTVG</sequence>
<gene>
    <name evidence="3" type="ORF">ACFOSS_13380</name>
</gene>
<dbReference type="InterPro" id="IPR000639">
    <property type="entry name" value="Epox_hydrolase-like"/>
</dbReference>
<protein>
    <submittedName>
        <fullName evidence="3">Alpha/beta fold hydrolase</fullName>
    </submittedName>
</protein>
<reference evidence="4" key="1">
    <citation type="journal article" date="2019" name="Int. J. Syst. Evol. Microbiol.">
        <title>The Global Catalogue of Microorganisms (GCM) 10K type strain sequencing project: providing services to taxonomists for standard genome sequencing and annotation.</title>
        <authorList>
            <consortium name="The Broad Institute Genomics Platform"/>
            <consortium name="The Broad Institute Genome Sequencing Center for Infectious Disease"/>
            <person name="Wu L."/>
            <person name="Ma J."/>
        </authorList>
    </citation>
    <scope>NUCLEOTIDE SEQUENCE [LARGE SCALE GENOMIC DNA]</scope>
    <source>
        <strain evidence="4">CCUG 54939</strain>
    </source>
</reference>
<dbReference type="GO" id="GO:0016787">
    <property type="term" value="F:hydrolase activity"/>
    <property type="evidence" value="ECO:0007669"/>
    <property type="project" value="UniProtKB-KW"/>
</dbReference>